<dbReference type="EMBL" id="JAULSU010000001">
    <property type="protein sequence ID" value="KAK0632579.1"/>
    <property type="molecule type" value="Genomic_DNA"/>
</dbReference>
<evidence type="ECO:0000256" key="1">
    <source>
        <dbReference type="SAM" id="MobiDB-lite"/>
    </source>
</evidence>
<name>A0AA39XEP7_9PEZI</name>
<proteinExistence type="predicted"/>
<dbReference type="Proteomes" id="UP001175000">
    <property type="component" value="Unassembled WGS sequence"/>
</dbReference>
<organism evidence="2 3">
    <name type="scientific">Immersiella caudata</name>
    <dbReference type="NCBI Taxonomy" id="314043"/>
    <lineage>
        <taxon>Eukaryota</taxon>
        <taxon>Fungi</taxon>
        <taxon>Dikarya</taxon>
        <taxon>Ascomycota</taxon>
        <taxon>Pezizomycotina</taxon>
        <taxon>Sordariomycetes</taxon>
        <taxon>Sordariomycetidae</taxon>
        <taxon>Sordariales</taxon>
        <taxon>Lasiosphaeriaceae</taxon>
        <taxon>Immersiella</taxon>
    </lineage>
</organism>
<sequence length="202" mass="21881">MSSAISPLSPHSCCWCPSAPERGGVLVGRQSGVLSTLESSATRQRPQKYPAPSCQRAPQHPEQPKPPLPGSPGPGLRATHRRSIWEGVPTSSPPSRQAPTTSEIQPCERCRASHGTPAKTAIGRHRHRSCAREHSRLLVYESALQSRIVLARVSLTKPQGVLPMLSSLSQAWALIRPSTTASRLQLLFEAVRLISIPCLITD</sequence>
<protein>
    <submittedName>
        <fullName evidence="2">Uncharacterized protein</fullName>
    </submittedName>
</protein>
<evidence type="ECO:0000313" key="2">
    <source>
        <dbReference type="EMBL" id="KAK0632579.1"/>
    </source>
</evidence>
<gene>
    <name evidence="2" type="ORF">B0T14DRAFT_37739</name>
</gene>
<keyword evidence="3" id="KW-1185">Reference proteome</keyword>
<dbReference type="AlphaFoldDB" id="A0AA39XEP7"/>
<feature type="region of interest" description="Disordered" evidence="1">
    <location>
        <begin position="36"/>
        <end position="114"/>
    </location>
</feature>
<comment type="caution">
    <text evidence="2">The sequence shown here is derived from an EMBL/GenBank/DDBJ whole genome shotgun (WGS) entry which is preliminary data.</text>
</comment>
<feature type="compositionally biased region" description="Polar residues" evidence="1">
    <location>
        <begin position="89"/>
        <end position="104"/>
    </location>
</feature>
<accession>A0AA39XEP7</accession>
<evidence type="ECO:0000313" key="3">
    <source>
        <dbReference type="Proteomes" id="UP001175000"/>
    </source>
</evidence>
<reference evidence="2" key="1">
    <citation type="submission" date="2023-06" db="EMBL/GenBank/DDBJ databases">
        <title>Genome-scale phylogeny and comparative genomics of the fungal order Sordariales.</title>
        <authorList>
            <consortium name="Lawrence Berkeley National Laboratory"/>
            <person name="Hensen N."/>
            <person name="Bonometti L."/>
            <person name="Westerberg I."/>
            <person name="Brannstrom I.O."/>
            <person name="Guillou S."/>
            <person name="Cros-Aarteil S."/>
            <person name="Calhoun S."/>
            <person name="Haridas S."/>
            <person name="Kuo A."/>
            <person name="Mondo S."/>
            <person name="Pangilinan J."/>
            <person name="Riley R."/>
            <person name="Labutti K."/>
            <person name="Andreopoulos B."/>
            <person name="Lipzen A."/>
            <person name="Chen C."/>
            <person name="Yanf M."/>
            <person name="Daum C."/>
            <person name="Ng V."/>
            <person name="Clum A."/>
            <person name="Steindorff A."/>
            <person name="Ohm R."/>
            <person name="Martin F."/>
            <person name="Silar P."/>
            <person name="Natvig D."/>
            <person name="Lalanne C."/>
            <person name="Gautier V."/>
            <person name="Ament-Velasquez S.L."/>
            <person name="Kruys A."/>
            <person name="Hutchinson M.I."/>
            <person name="Powell A.J."/>
            <person name="Barry K."/>
            <person name="Miller A.N."/>
            <person name="Grigoriev I.V."/>
            <person name="Debuchy R."/>
            <person name="Gladieux P."/>
            <person name="Thoren M.H."/>
            <person name="Johannesson H."/>
        </authorList>
    </citation>
    <scope>NUCLEOTIDE SEQUENCE</scope>
    <source>
        <strain evidence="2">CBS 606.72</strain>
    </source>
</reference>